<comment type="caution">
    <text evidence="2">The sequence shown here is derived from an EMBL/GenBank/DDBJ whole genome shotgun (WGS) entry which is preliminary data.</text>
</comment>
<feature type="transmembrane region" description="Helical" evidence="1">
    <location>
        <begin position="124"/>
        <end position="147"/>
    </location>
</feature>
<keyword evidence="1" id="KW-0472">Membrane</keyword>
<gene>
    <name evidence="2" type="ORF">D9611_009072</name>
</gene>
<dbReference type="Proteomes" id="UP000541558">
    <property type="component" value="Unassembled WGS sequence"/>
</dbReference>
<dbReference type="OrthoDB" id="2922612at2759"/>
<feature type="transmembrane region" description="Helical" evidence="1">
    <location>
        <begin position="167"/>
        <end position="186"/>
    </location>
</feature>
<dbReference type="AlphaFoldDB" id="A0A8H5FKI9"/>
<evidence type="ECO:0000313" key="2">
    <source>
        <dbReference type="EMBL" id="KAF5339763.1"/>
    </source>
</evidence>
<name>A0A8H5FKI9_9AGAR</name>
<sequence length="245" mass="27133">MPAVEFSLDEAGNPILPSTTPAFRPNDSVAGFKIVPSHEDLSLHPRVLWNQCKKYMLWDHRTYYGLLELLAGSVIVLSIVGMNEGRDTENMIQKAGQGLFILAGIIPIHWYSNQRLSIHILTQARSHIAILALLTLVTFVLQIVTLFTSECEKAGYGFCESEVSSNIQTLLWLTIPTFVWTAMVIWKVTHSRPITAQDPRLAELPSMTSDDGDSVDDEATLAWASANVADGIEDDSLEPLGQVRL</sequence>
<feature type="transmembrane region" description="Helical" evidence="1">
    <location>
        <begin position="95"/>
        <end position="112"/>
    </location>
</feature>
<keyword evidence="1" id="KW-0812">Transmembrane</keyword>
<evidence type="ECO:0000313" key="3">
    <source>
        <dbReference type="Proteomes" id="UP000541558"/>
    </source>
</evidence>
<protein>
    <submittedName>
        <fullName evidence="2">Uncharacterized protein</fullName>
    </submittedName>
</protein>
<feature type="transmembrane region" description="Helical" evidence="1">
    <location>
        <begin position="63"/>
        <end position="83"/>
    </location>
</feature>
<keyword evidence="3" id="KW-1185">Reference proteome</keyword>
<organism evidence="2 3">
    <name type="scientific">Ephemerocybe angulata</name>
    <dbReference type="NCBI Taxonomy" id="980116"/>
    <lineage>
        <taxon>Eukaryota</taxon>
        <taxon>Fungi</taxon>
        <taxon>Dikarya</taxon>
        <taxon>Basidiomycota</taxon>
        <taxon>Agaricomycotina</taxon>
        <taxon>Agaricomycetes</taxon>
        <taxon>Agaricomycetidae</taxon>
        <taxon>Agaricales</taxon>
        <taxon>Agaricineae</taxon>
        <taxon>Psathyrellaceae</taxon>
        <taxon>Ephemerocybe</taxon>
    </lineage>
</organism>
<keyword evidence="1" id="KW-1133">Transmembrane helix</keyword>
<accession>A0A8H5FKI9</accession>
<evidence type="ECO:0000256" key="1">
    <source>
        <dbReference type="SAM" id="Phobius"/>
    </source>
</evidence>
<reference evidence="2 3" key="1">
    <citation type="journal article" date="2020" name="ISME J.">
        <title>Uncovering the hidden diversity of litter-decomposition mechanisms in mushroom-forming fungi.</title>
        <authorList>
            <person name="Floudas D."/>
            <person name="Bentzer J."/>
            <person name="Ahren D."/>
            <person name="Johansson T."/>
            <person name="Persson P."/>
            <person name="Tunlid A."/>
        </authorList>
    </citation>
    <scope>NUCLEOTIDE SEQUENCE [LARGE SCALE GENOMIC DNA]</scope>
    <source>
        <strain evidence="2 3">CBS 175.51</strain>
    </source>
</reference>
<dbReference type="EMBL" id="JAACJK010000006">
    <property type="protein sequence ID" value="KAF5339763.1"/>
    <property type="molecule type" value="Genomic_DNA"/>
</dbReference>
<proteinExistence type="predicted"/>